<comment type="similarity">
    <text evidence="3 10">Belongs to the PstS family.</text>
</comment>
<dbReference type="InterPro" id="IPR050811">
    <property type="entry name" value="Phosphate_ABC_transporter"/>
</dbReference>
<dbReference type="InterPro" id="IPR024370">
    <property type="entry name" value="PBP_domain"/>
</dbReference>
<comment type="function">
    <text evidence="1">Part of the ABC transporter complex PstSACB involved in phosphate import.</text>
</comment>
<evidence type="ECO:0000256" key="7">
    <source>
        <dbReference type="ARBA" id="ARBA00022729"/>
    </source>
</evidence>
<feature type="domain" description="PBP" evidence="11">
    <location>
        <begin position="37"/>
        <end position="289"/>
    </location>
</feature>
<keyword evidence="13" id="KW-1185">Reference proteome</keyword>
<evidence type="ECO:0000256" key="1">
    <source>
        <dbReference type="ARBA" id="ARBA00002841"/>
    </source>
</evidence>
<evidence type="ECO:0000256" key="2">
    <source>
        <dbReference type="ARBA" id="ARBA00004193"/>
    </source>
</evidence>
<evidence type="ECO:0000256" key="10">
    <source>
        <dbReference type="RuleBase" id="RU367119"/>
    </source>
</evidence>
<keyword evidence="10" id="KW-0472">Membrane</keyword>
<dbReference type="RefSeq" id="WP_236333929.1">
    <property type="nucleotide sequence ID" value="NZ_JAKIJS010000001.1"/>
</dbReference>
<evidence type="ECO:0000256" key="3">
    <source>
        <dbReference type="ARBA" id="ARBA00008725"/>
    </source>
</evidence>
<evidence type="ECO:0000256" key="9">
    <source>
        <dbReference type="ARBA" id="ARBA00023288"/>
    </source>
</evidence>
<keyword evidence="10" id="KW-1003">Cell membrane</keyword>
<accession>A0ABS9H1L4</accession>
<gene>
    <name evidence="12" type="ORF">L2716_09290</name>
</gene>
<evidence type="ECO:0000256" key="4">
    <source>
        <dbReference type="ARBA" id="ARBA00011529"/>
    </source>
</evidence>
<evidence type="ECO:0000313" key="12">
    <source>
        <dbReference type="EMBL" id="MCF6137921.1"/>
    </source>
</evidence>
<evidence type="ECO:0000256" key="5">
    <source>
        <dbReference type="ARBA" id="ARBA00022448"/>
    </source>
</evidence>
<dbReference type="PANTHER" id="PTHR30570:SF1">
    <property type="entry name" value="PHOSPHATE-BINDING PROTEIN PSTS"/>
    <property type="match status" value="1"/>
</dbReference>
<dbReference type="Proteomes" id="UP001649381">
    <property type="component" value="Unassembled WGS sequence"/>
</dbReference>
<feature type="signal peptide" evidence="10">
    <location>
        <begin position="1"/>
        <end position="24"/>
    </location>
</feature>
<name>A0ABS9H1L4_9BACL</name>
<dbReference type="Gene3D" id="3.40.190.10">
    <property type="entry name" value="Periplasmic binding protein-like II"/>
    <property type="match status" value="2"/>
</dbReference>
<comment type="subunit">
    <text evidence="4 10">The complex is composed of two ATP-binding proteins (PstB), two transmembrane proteins (PstC and PstA) and a solute-binding protein (PstS).</text>
</comment>
<feature type="chain" id="PRO_5044958588" description="Phosphate-binding protein" evidence="10">
    <location>
        <begin position="25"/>
        <end position="322"/>
    </location>
</feature>
<dbReference type="PANTHER" id="PTHR30570">
    <property type="entry name" value="PERIPLASMIC PHOSPHATE BINDING COMPONENT OF PHOSPHATE ABC TRANSPORTER"/>
    <property type="match status" value="1"/>
</dbReference>
<keyword evidence="5 10" id="KW-0813">Transport</keyword>
<dbReference type="InterPro" id="IPR011862">
    <property type="entry name" value="Phos-bd"/>
</dbReference>
<dbReference type="CDD" id="cd13654">
    <property type="entry name" value="PBP2_phosphate_like_2"/>
    <property type="match status" value="1"/>
</dbReference>
<keyword evidence="7 10" id="KW-0732">Signal</keyword>
<sequence>MKAFKKSSLFLVLAALLVVASACGNGNGEGGTGAEGGEGQTSGSVKIDGSSTVFPIMEAVSEEFNAENPNIKAPVGVSGSGGGFEKFTKGETDLSNASRPIKEEEKKLAEDNGIEFTELTLAYDGLSVVVNKENDFVDKLTVEELNKIFKRGSEVKTWADVRESWPEEEIQVFAPGTDSGTFDYFNEEILHEKGIRKDAQLSENDNVLVQGVTGSKGGISFFGYAYYLENKDNLKVVPIENEEGKAVKPTADTIQSGEYNPLSRPLFTYVKHESIKNNDAVYDYVKFALENSGSYAKEVGYVALPKEKYEEQLKKMKEVAGK</sequence>
<protein>
    <recommendedName>
        <fullName evidence="10">Phosphate-binding protein</fullName>
    </recommendedName>
</protein>
<comment type="function">
    <text evidence="10">Involved in the system for phosphate transport across the cytoplasmic membrane.</text>
</comment>
<reference evidence="12 13" key="1">
    <citation type="submission" date="2022-01" db="EMBL/GenBank/DDBJ databases">
        <title>Alkalihalobacillus sp. EGI L200015, a novel bacterium isolated from a salt lake sediment.</title>
        <authorList>
            <person name="Gao L."/>
            <person name="Fang B.-Z."/>
            <person name="Li W.-J."/>
        </authorList>
    </citation>
    <scope>NUCLEOTIDE SEQUENCE [LARGE SCALE GENOMIC DNA]</scope>
    <source>
        <strain evidence="12 13">KCTC 12718</strain>
    </source>
</reference>
<dbReference type="SUPFAM" id="SSF53850">
    <property type="entry name" value="Periplasmic binding protein-like II"/>
    <property type="match status" value="1"/>
</dbReference>
<evidence type="ECO:0000256" key="6">
    <source>
        <dbReference type="ARBA" id="ARBA00022592"/>
    </source>
</evidence>
<keyword evidence="9 10" id="KW-0449">Lipoprotein</keyword>
<keyword evidence="6 10" id="KW-0592">Phosphate transport</keyword>
<comment type="caution">
    <text evidence="12">The sequence shown here is derived from an EMBL/GenBank/DDBJ whole genome shotgun (WGS) entry which is preliminary data.</text>
</comment>
<proteinExistence type="inferred from homology"/>
<dbReference type="NCBIfam" id="TIGR02136">
    <property type="entry name" value="ptsS_2"/>
    <property type="match status" value="1"/>
</dbReference>
<keyword evidence="8 10" id="KW-0564">Palmitate</keyword>
<dbReference type="PROSITE" id="PS51257">
    <property type="entry name" value="PROKAR_LIPOPROTEIN"/>
    <property type="match status" value="1"/>
</dbReference>
<evidence type="ECO:0000313" key="13">
    <source>
        <dbReference type="Proteomes" id="UP001649381"/>
    </source>
</evidence>
<evidence type="ECO:0000259" key="11">
    <source>
        <dbReference type="Pfam" id="PF12849"/>
    </source>
</evidence>
<organism evidence="12 13">
    <name type="scientific">Pseudalkalibacillus berkeleyi</name>
    <dbReference type="NCBI Taxonomy" id="1069813"/>
    <lineage>
        <taxon>Bacteria</taxon>
        <taxon>Bacillati</taxon>
        <taxon>Bacillota</taxon>
        <taxon>Bacilli</taxon>
        <taxon>Bacillales</taxon>
        <taxon>Fictibacillaceae</taxon>
        <taxon>Pseudalkalibacillus</taxon>
    </lineage>
</organism>
<evidence type="ECO:0000256" key="8">
    <source>
        <dbReference type="ARBA" id="ARBA00023139"/>
    </source>
</evidence>
<comment type="subcellular location">
    <subcellularLocation>
        <location evidence="2 10">Cell membrane</location>
        <topology evidence="2 10">Lipid-anchor</topology>
    </subcellularLocation>
</comment>
<dbReference type="EMBL" id="JAKIJS010000001">
    <property type="protein sequence ID" value="MCF6137921.1"/>
    <property type="molecule type" value="Genomic_DNA"/>
</dbReference>
<dbReference type="Pfam" id="PF12849">
    <property type="entry name" value="PBP_like_2"/>
    <property type="match status" value="1"/>
</dbReference>